<dbReference type="PANTHER" id="PTHR30383">
    <property type="entry name" value="THIOESTERASE 1/PROTEASE 1/LYSOPHOSPHOLIPASE L1"/>
    <property type="match status" value="1"/>
</dbReference>
<dbReference type="SUPFAM" id="SSF52266">
    <property type="entry name" value="SGNH hydrolase"/>
    <property type="match status" value="1"/>
</dbReference>
<dbReference type="EMBL" id="VWXF01000010">
    <property type="protein sequence ID" value="NIF23740.1"/>
    <property type="molecule type" value="Genomic_DNA"/>
</dbReference>
<dbReference type="Proteomes" id="UP001515683">
    <property type="component" value="Unassembled WGS sequence"/>
</dbReference>
<keyword evidence="2" id="KW-0378">Hydrolase</keyword>
<dbReference type="InterPro" id="IPR036514">
    <property type="entry name" value="SGNH_hydro_sf"/>
</dbReference>
<reference evidence="2 3" key="1">
    <citation type="journal article" date="2019" name="bioRxiv">
        <title>Bacteria contribute to plant secondary compound degradation in a generalist herbivore system.</title>
        <authorList>
            <person name="Francoeur C.B."/>
            <person name="Khadempour L."/>
            <person name="Moreira-Soto R.D."/>
            <person name="Gotting K."/>
            <person name="Book A.J."/>
            <person name="Pinto-Tomas A.A."/>
            <person name="Keefover-Ring K."/>
            <person name="Currie C.R."/>
        </authorList>
    </citation>
    <scope>NUCLEOTIDE SEQUENCE [LARGE SCALE GENOMIC DNA]</scope>
    <source>
        <strain evidence="2">Acro-835</strain>
    </source>
</reference>
<keyword evidence="3" id="KW-1185">Reference proteome</keyword>
<gene>
    <name evidence="2" type="ORF">F3J40_19355</name>
</gene>
<dbReference type="Gene3D" id="3.40.50.1110">
    <property type="entry name" value="SGNH hydrolase"/>
    <property type="match status" value="1"/>
</dbReference>
<evidence type="ECO:0000259" key="1">
    <source>
        <dbReference type="Pfam" id="PF13472"/>
    </source>
</evidence>
<protein>
    <submittedName>
        <fullName evidence="2">SGNH/GDSL hydrolase family protein</fullName>
    </submittedName>
</protein>
<evidence type="ECO:0000313" key="3">
    <source>
        <dbReference type="Proteomes" id="UP001515683"/>
    </source>
</evidence>
<organism evidence="2 3">
    <name type="scientific">Candidatus Pantoea multigeneris</name>
    <dbReference type="NCBI Taxonomy" id="2608357"/>
    <lineage>
        <taxon>Bacteria</taxon>
        <taxon>Pseudomonadati</taxon>
        <taxon>Pseudomonadota</taxon>
        <taxon>Gammaproteobacteria</taxon>
        <taxon>Enterobacterales</taxon>
        <taxon>Erwiniaceae</taxon>
        <taxon>Pantoea</taxon>
    </lineage>
</organism>
<dbReference type="InterPro" id="IPR013830">
    <property type="entry name" value="SGNH_hydro"/>
</dbReference>
<dbReference type="CDD" id="cd00229">
    <property type="entry name" value="SGNH_hydrolase"/>
    <property type="match status" value="1"/>
</dbReference>
<accession>A0ABX0RK97</accession>
<sequence>MVFFLTLFSLKSFGEARTDKFIIEAWGGSSTKGVIAIRENGRLKNIVTPDNEIAWLNRLLQQKYGPDIEVVNRGEPSAQAVELLHGTYKYKNSPPWATSMSGSTANVVLLNFATNDARHYHFTDTAADYVISPDQYRQVMTQLIRLAENQGKKVVLQEPHPLCGRAVKWDIAPYVQQLDSLARAQHIPLVAQYQRIKAMPDWQSLMSPDCIHPSVAMYRNKAEATFAVLIAHFGPQMAAFQQASEQRRARHEIAVTGTASQPE</sequence>
<dbReference type="InterPro" id="IPR051532">
    <property type="entry name" value="Ester_Hydrolysis_Enzymes"/>
</dbReference>
<name>A0ABX0RK97_9GAMM</name>
<proteinExistence type="predicted"/>
<evidence type="ECO:0000313" key="2">
    <source>
        <dbReference type="EMBL" id="NIF23740.1"/>
    </source>
</evidence>
<feature type="domain" description="SGNH hydrolase-type esterase" evidence="1">
    <location>
        <begin position="47"/>
        <end position="219"/>
    </location>
</feature>
<dbReference type="PANTHER" id="PTHR30383:SF5">
    <property type="entry name" value="SGNH HYDROLASE-TYPE ESTERASE DOMAIN-CONTAINING PROTEIN"/>
    <property type="match status" value="1"/>
</dbReference>
<dbReference type="Pfam" id="PF13472">
    <property type="entry name" value="Lipase_GDSL_2"/>
    <property type="match status" value="1"/>
</dbReference>
<dbReference type="GO" id="GO:0016787">
    <property type="term" value="F:hydrolase activity"/>
    <property type="evidence" value="ECO:0007669"/>
    <property type="project" value="UniProtKB-KW"/>
</dbReference>
<comment type="caution">
    <text evidence="2">The sequence shown here is derived from an EMBL/GenBank/DDBJ whole genome shotgun (WGS) entry which is preliminary data.</text>
</comment>